<dbReference type="InterPro" id="IPR045076">
    <property type="entry name" value="MutS"/>
</dbReference>
<dbReference type="InterPro" id="IPR017261">
    <property type="entry name" value="DNA_mismatch_repair_MutS/MSH"/>
</dbReference>
<dbReference type="Pfam" id="PF05192">
    <property type="entry name" value="MutS_III"/>
    <property type="match status" value="1"/>
</dbReference>
<evidence type="ECO:0000256" key="1">
    <source>
        <dbReference type="ARBA" id="ARBA00006271"/>
    </source>
</evidence>
<dbReference type="Pfam" id="PF05188">
    <property type="entry name" value="MutS_II"/>
    <property type="match status" value="1"/>
</dbReference>
<dbReference type="Pfam" id="PF00488">
    <property type="entry name" value="MutS_V"/>
    <property type="match status" value="1"/>
</dbReference>
<evidence type="ECO:0000256" key="2">
    <source>
        <dbReference type="ARBA" id="ARBA00021982"/>
    </source>
</evidence>
<comment type="caution">
    <text evidence="12">The sequence shown here is derived from an EMBL/GenBank/DDBJ whole genome shotgun (WGS) entry which is preliminary data.</text>
</comment>
<gene>
    <name evidence="9" type="primary">mutS</name>
    <name evidence="12" type="ORF">J2T60_001436</name>
</gene>
<dbReference type="Gene3D" id="3.40.50.300">
    <property type="entry name" value="P-loop containing nucleotide triphosphate hydrolases"/>
    <property type="match status" value="1"/>
</dbReference>
<dbReference type="InterPro" id="IPR000432">
    <property type="entry name" value="DNA_mismatch_repair_MutS_C"/>
</dbReference>
<dbReference type="SUPFAM" id="SSF48334">
    <property type="entry name" value="DNA repair protein MutS, domain III"/>
    <property type="match status" value="1"/>
</dbReference>
<evidence type="ECO:0000256" key="8">
    <source>
        <dbReference type="ARBA" id="ARBA00024647"/>
    </source>
</evidence>
<dbReference type="InterPro" id="IPR007696">
    <property type="entry name" value="DNA_mismatch_repair_MutS_core"/>
</dbReference>
<dbReference type="PANTHER" id="PTHR11361:SF34">
    <property type="entry name" value="DNA MISMATCH REPAIR PROTEIN MSH1, MITOCHONDRIAL"/>
    <property type="match status" value="1"/>
</dbReference>
<dbReference type="InterPro" id="IPR027417">
    <property type="entry name" value="P-loop_NTPase"/>
</dbReference>
<keyword evidence="13" id="KW-1185">Reference proteome</keyword>
<comment type="function">
    <text evidence="8 9">This protein is involved in the repair of mismatches in DNA. It is possible that it carries out the mismatch recognition step. This protein has a weak ATPase activity.</text>
</comment>
<evidence type="ECO:0000256" key="10">
    <source>
        <dbReference type="RuleBase" id="RU003756"/>
    </source>
</evidence>
<evidence type="ECO:0000313" key="12">
    <source>
        <dbReference type="EMBL" id="MCP1727471.1"/>
    </source>
</evidence>
<dbReference type="Pfam" id="PF01624">
    <property type="entry name" value="MutS_I"/>
    <property type="match status" value="1"/>
</dbReference>
<evidence type="ECO:0000256" key="9">
    <source>
        <dbReference type="HAMAP-Rule" id="MF_00096"/>
    </source>
</evidence>
<sequence length="864" mass="95895">MSEEQFAGHTPMMRQFLKVKAEHPDILLFYRMGDFYELFYEDAERAARLLDITLTKRGESAGKPIPMAGVPYHSAESYLAKLVRLGESVAICEQVGDPATSKGPVDRKVVRIITPGTVTDEALLEERRDNLLCALHQSETGWGLASLDLTSGRFSLQEGKGEESLAAELERLHPAELLFDEDASWPRYVREQNGARGRPPWHFDAGNGHQLLCEQLQVRDLSGFGCEDRPRAVAAAGALMLYVRETQRTALPHIRGLTVERREDSVIMDAATRRNLEIDRSLSGRHEHTLAGVMDRSATPMGSRLLRRWLHRPLRDRQTLKARYQCIDTLLTGQSHPALAERLKGIGDVERILARVALCSARPRDLSRLRDSLAQVPALRAAIESEDSPLLQQLARDLGDPTPVAELLQRAIIDNPPVVIRDGGVIAEGFDEELDELRRLSSNADGFLVDLEKRERERTGITTLKVGYNRVHGYFIEVTKAQADQVPTEYQRRQTLKAAERYITPELKEFEDKVLSARERALAREKALYEKLLQQLLDYLAGMQATAGALAELDVLTCLAERAETLNLVMPELLDAPCLEIQGGRHPVVEQVIEDAFVPNDLAMNADRRLLIITGPNMGGKSTYMRQVALITILAHVGSFVPADAARLGPMDRIFTRIGASDDLAGGQSTFMVEMSETANILNNATDQSLVLMDEIGRGTSTYDGVSLARASAEYIAREIGAYTLFATHYFELTELPEQLPACANVHLDATEHGDKLVFLHQVREGPANQSYGLQVAALAGVPRSVIDSAKIHLRELESQSLGAQQPQLGLFQSAAPPQQAHTQKVSRNDDALREELKSIDPDELTPRQALEAIYALHDKLKDD</sequence>
<organism evidence="12 13">
    <name type="scientific">Natronospira proteinivora</name>
    <dbReference type="NCBI Taxonomy" id="1807133"/>
    <lineage>
        <taxon>Bacteria</taxon>
        <taxon>Pseudomonadati</taxon>
        <taxon>Pseudomonadota</taxon>
        <taxon>Gammaproteobacteria</taxon>
        <taxon>Natronospirales</taxon>
        <taxon>Natronospiraceae</taxon>
        <taxon>Natronospira</taxon>
    </lineage>
</organism>
<dbReference type="Gene3D" id="6.10.140.430">
    <property type="match status" value="1"/>
</dbReference>
<dbReference type="InterPro" id="IPR036187">
    <property type="entry name" value="DNA_mismatch_repair_MutS_sf"/>
</dbReference>
<dbReference type="InterPro" id="IPR036678">
    <property type="entry name" value="MutS_con_dom_sf"/>
</dbReference>
<dbReference type="Gene3D" id="1.10.1420.10">
    <property type="match status" value="2"/>
</dbReference>
<keyword evidence="4 9" id="KW-0227">DNA damage</keyword>
<dbReference type="SUPFAM" id="SSF55271">
    <property type="entry name" value="DNA repair protein MutS, domain I"/>
    <property type="match status" value="1"/>
</dbReference>
<evidence type="ECO:0000256" key="4">
    <source>
        <dbReference type="ARBA" id="ARBA00022763"/>
    </source>
</evidence>
<keyword evidence="3 9" id="KW-0547">Nucleotide-binding</keyword>
<reference evidence="12 13" key="1">
    <citation type="submission" date="2022-03" db="EMBL/GenBank/DDBJ databases">
        <title>Genomic Encyclopedia of Type Strains, Phase III (KMG-III): the genomes of soil and plant-associated and newly described type strains.</title>
        <authorList>
            <person name="Whitman W."/>
        </authorList>
    </citation>
    <scope>NUCLEOTIDE SEQUENCE [LARGE SCALE GENOMIC DNA]</scope>
    <source>
        <strain evidence="12 13">BSker1</strain>
    </source>
</reference>
<dbReference type="HAMAP" id="MF_00096">
    <property type="entry name" value="MutS"/>
    <property type="match status" value="1"/>
</dbReference>
<proteinExistence type="inferred from homology"/>
<protein>
    <recommendedName>
        <fullName evidence="2 9">DNA mismatch repair protein MutS</fullName>
    </recommendedName>
</protein>
<dbReference type="PIRSF" id="PIRSF037677">
    <property type="entry name" value="DNA_mis_repair_Msh6"/>
    <property type="match status" value="1"/>
</dbReference>
<dbReference type="NCBIfam" id="NF003810">
    <property type="entry name" value="PRK05399.1"/>
    <property type="match status" value="1"/>
</dbReference>
<evidence type="ECO:0000256" key="3">
    <source>
        <dbReference type="ARBA" id="ARBA00022741"/>
    </source>
</evidence>
<evidence type="ECO:0000256" key="7">
    <source>
        <dbReference type="ARBA" id="ARBA00023204"/>
    </source>
</evidence>
<dbReference type="Gene3D" id="3.30.420.110">
    <property type="entry name" value="MutS, connector domain"/>
    <property type="match status" value="1"/>
</dbReference>
<dbReference type="InterPro" id="IPR007861">
    <property type="entry name" value="DNA_mismatch_repair_MutS_clamp"/>
</dbReference>
<name>A0ABT1G8B0_9GAMM</name>
<dbReference type="InterPro" id="IPR007860">
    <property type="entry name" value="DNA_mmatch_repair_MutS_con_dom"/>
</dbReference>
<dbReference type="Proteomes" id="UP001523550">
    <property type="component" value="Unassembled WGS sequence"/>
</dbReference>
<accession>A0ABT1G8B0</accession>
<evidence type="ECO:0000256" key="6">
    <source>
        <dbReference type="ARBA" id="ARBA00023125"/>
    </source>
</evidence>
<dbReference type="Gene3D" id="3.40.1170.10">
    <property type="entry name" value="DNA repair protein MutS, domain I"/>
    <property type="match status" value="1"/>
</dbReference>
<dbReference type="CDD" id="cd03284">
    <property type="entry name" value="ABC_MutS1"/>
    <property type="match status" value="1"/>
</dbReference>
<evidence type="ECO:0000259" key="11">
    <source>
        <dbReference type="PROSITE" id="PS00486"/>
    </source>
</evidence>
<dbReference type="InterPro" id="IPR007695">
    <property type="entry name" value="DNA_mismatch_repair_MutS-lik_N"/>
</dbReference>
<keyword evidence="7 9" id="KW-0234">DNA repair</keyword>
<evidence type="ECO:0000313" key="13">
    <source>
        <dbReference type="Proteomes" id="UP001523550"/>
    </source>
</evidence>
<feature type="binding site" evidence="9">
    <location>
        <begin position="615"/>
        <end position="622"/>
    </location>
    <ligand>
        <name>ATP</name>
        <dbReference type="ChEBI" id="CHEBI:30616"/>
    </ligand>
</feature>
<dbReference type="InterPro" id="IPR016151">
    <property type="entry name" value="DNA_mismatch_repair_MutS_N"/>
</dbReference>
<dbReference type="SMART" id="SM00534">
    <property type="entry name" value="MUTSac"/>
    <property type="match status" value="1"/>
</dbReference>
<comment type="similarity">
    <text evidence="1 9 10">Belongs to the DNA mismatch repair MutS family.</text>
</comment>
<dbReference type="InterPro" id="IPR005748">
    <property type="entry name" value="DNA_mismatch_repair_MutS"/>
</dbReference>
<dbReference type="Pfam" id="PF05190">
    <property type="entry name" value="MutS_IV"/>
    <property type="match status" value="1"/>
</dbReference>
<dbReference type="RefSeq" id="WP_253447473.1">
    <property type="nucleotide sequence ID" value="NZ_JALJYF010000001.1"/>
</dbReference>
<dbReference type="EMBL" id="JALJYF010000001">
    <property type="protein sequence ID" value="MCP1727471.1"/>
    <property type="molecule type" value="Genomic_DNA"/>
</dbReference>
<keyword evidence="5 9" id="KW-0067">ATP-binding</keyword>
<dbReference type="SUPFAM" id="SSF52540">
    <property type="entry name" value="P-loop containing nucleoside triphosphate hydrolases"/>
    <property type="match status" value="1"/>
</dbReference>
<evidence type="ECO:0000256" key="5">
    <source>
        <dbReference type="ARBA" id="ARBA00022840"/>
    </source>
</evidence>
<feature type="domain" description="DNA mismatch repair proteins mutS family" evidence="11">
    <location>
        <begin position="689"/>
        <end position="705"/>
    </location>
</feature>
<keyword evidence="6 9" id="KW-0238">DNA-binding</keyword>
<dbReference type="SMART" id="SM00533">
    <property type="entry name" value="MUTSd"/>
    <property type="match status" value="1"/>
</dbReference>
<dbReference type="SUPFAM" id="SSF53150">
    <property type="entry name" value="DNA repair protein MutS, domain II"/>
    <property type="match status" value="1"/>
</dbReference>
<dbReference type="PANTHER" id="PTHR11361">
    <property type="entry name" value="DNA MISMATCH REPAIR PROTEIN MUTS FAMILY MEMBER"/>
    <property type="match status" value="1"/>
</dbReference>
<dbReference type="NCBIfam" id="TIGR01070">
    <property type="entry name" value="mutS1"/>
    <property type="match status" value="1"/>
</dbReference>
<dbReference type="PROSITE" id="PS00486">
    <property type="entry name" value="DNA_MISMATCH_REPAIR_2"/>
    <property type="match status" value="1"/>
</dbReference>